<reference evidence="1" key="1">
    <citation type="journal article" date="2015" name="Nature">
        <title>Complex archaea that bridge the gap between prokaryotes and eukaryotes.</title>
        <authorList>
            <person name="Spang A."/>
            <person name="Saw J.H."/>
            <person name="Jorgensen S.L."/>
            <person name="Zaremba-Niedzwiedzka K."/>
            <person name="Martijn J."/>
            <person name="Lind A.E."/>
            <person name="van Eijk R."/>
            <person name="Schleper C."/>
            <person name="Guy L."/>
            <person name="Ettema T.J."/>
        </authorList>
    </citation>
    <scope>NUCLEOTIDE SEQUENCE</scope>
</reference>
<dbReference type="EMBL" id="LAZR01013721">
    <property type="protein sequence ID" value="KKM20647.1"/>
    <property type="molecule type" value="Genomic_DNA"/>
</dbReference>
<gene>
    <name evidence="1" type="ORF">LCGC14_1643340</name>
</gene>
<dbReference type="AlphaFoldDB" id="A0A0F9HZQ9"/>
<proteinExistence type="predicted"/>
<name>A0A0F9HZQ9_9ZZZZ</name>
<sequence>MTEFDPKVLVEHIDSFGHGLSKWEIKFIADMLDHPPDVYSEKQTEIINRIYDQKT</sequence>
<organism evidence="1">
    <name type="scientific">marine sediment metagenome</name>
    <dbReference type="NCBI Taxonomy" id="412755"/>
    <lineage>
        <taxon>unclassified sequences</taxon>
        <taxon>metagenomes</taxon>
        <taxon>ecological metagenomes</taxon>
    </lineage>
</organism>
<comment type="caution">
    <text evidence="1">The sequence shown here is derived from an EMBL/GenBank/DDBJ whole genome shotgun (WGS) entry which is preliminary data.</text>
</comment>
<protein>
    <submittedName>
        <fullName evidence="1">Uncharacterized protein</fullName>
    </submittedName>
</protein>
<evidence type="ECO:0000313" key="1">
    <source>
        <dbReference type="EMBL" id="KKM20647.1"/>
    </source>
</evidence>
<accession>A0A0F9HZQ9</accession>